<name>A0A445LA20_GLYSO</name>
<dbReference type="EMBL" id="QZWG01000003">
    <property type="protein sequence ID" value="RZC19938.1"/>
    <property type="molecule type" value="Genomic_DNA"/>
</dbReference>
<organism evidence="1 2">
    <name type="scientific">Glycine soja</name>
    <name type="common">Wild soybean</name>
    <dbReference type="NCBI Taxonomy" id="3848"/>
    <lineage>
        <taxon>Eukaryota</taxon>
        <taxon>Viridiplantae</taxon>
        <taxon>Streptophyta</taxon>
        <taxon>Embryophyta</taxon>
        <taxon>Tracheophyta</taxon>
        <taxon>Spermatophyta</taxon>
        <taxon>Magnoliopsida</taxon>
        <taxon>eudicotyledons</taxon>
        <taxon>Gunneridae</taxon>
        <taxon>Pentapetalae</taxon>
        <taxon>rosids</taxon>
        <taxon>fabids</taxon>
        <taxon>Fabales</taxon>
        <taxon>Fabaceae</taxon>
        <taxon>Papilionoideae</taxon>
        <taxon>50 kb inversion clade</taxon>
        <taxon>NPAAA clade</taxon>
        <taxon>indigoferoid/millettioid clade</taxon>
        <taxon>Phaseoleae</taxon>
        <taxon>Glycine</taxon>
        <taxon>Glycine subgen. Soja</taxon>
    </lineage>
</organism>
<comment type="caution">
    <text evidence="1">The sequence shown here is derived from an EMBL/GenBank/DDBJ whole genome shotgun (WGS) entry which is preliminary data.</text>
</comment>
<evidence type="ECO:0008006" key="3">
    <source>
        <dbReference type="Google" id="ProtNLM"/>
    </source>
</evidence>
<feature type="non-terminal residue" evidence="1">
    <location>
        <position position="1"/>
    </location>
</feature>
<protein>
    <recommendedName>
        <fullName evidence="3">RNase H type-1 domain-containing protein</fullName>
    </recommendedName>
</protein>
<accession>A0A445LA20</accession>
<reference evidence="1 2" key="1">
    <citation type="submission" date="2018-09" db="EMBL/GenBank/DDBJ databases">
        <title>A high-quality reference genome of wild soybean provides a powerful tool to mine soybean genomes.</title>
        <authorList>
            <person name="Xie M."/>
            <person name="Chung C.Y.L."/>
            <person name="Li M.-W."/>
            <person name="Wong F.-L."/>
            <person name="Chan T.-F."/>
            <person name="Lam H.-M."/>
        </authorList>
    </citation>
    <scope>NUCLEOTIDE SEQUENCE [LARGE SCALE GENOMIC DNA]</scope>
    <source>
        <strain evidence="2">cv. W05</strain>
        <tissue evidence="1">Hypocotyl of etiolated seedlings</tissue>
    </source>
</reference>
<dbReference type="Proteomes" id="UP000289340">
    <property type="component" value="Chromosome 3"/>
</dbReference>
<keyword evidence="2" id="KW-1185">Reference proteome</keyword>
<sequence length="102" mass="11897">IHMLDAFCDAILKMIEIFFSDAHMLDRFGIREMRSKKKFYRGKNKCNVDAALCNHQQCFGVGMCIREEHGQFIKAKTVLHRGIPEAWGLWLQEDKLIIQLLS</sequence>
<evidence type="ECO:0000313" key="1">
    <source>
        <dbReference type="EMBL" id="RZC19938.1"/>
    </source>
</evidence>
<gene>
    <name evidence="1" type="ORF">D0Y65_006681</name>
</gene>
<proteinExistence type="predicted"/>
<evidence type="ECO:0000313" key="2">
    <source>
        <dbReference type="Proteomes" id="UP000289340"/>
    </source>
</evidence>
<dbReference type="AlphaFoldDB" id="A0A445LA20"/>